<proteinExistence type="predicted"/>
<name>A0A1I2UUJ5_9SPHI</name>
<reference evidence="3 4" key="1">
    <citation type="submission" date="2016-10" db="EMBL/GenBank/DDBJ databases">
        <authorList>
            <person name="de Groot N.N."/>
        </authorList>
    </citation>
    <scope>NUCLEOTIDE SEQUENCE [LARGE SCALE GENOMIC DNA]</scope>
    <source>
        <strain evidence="3 4">DSM 18684</strain>
    </source>
</reference>
<dbReference type="OrthoDB" id="190957at2"/>
<accession>A0A1I2UUJ5</accession>
<keyword evidence="1" id="KW-0732">Signal</keyword>
<evidence type="ECO:0000313" key="4">
    <source>
        <dbReference type="Proteomes" id="UP000199666"/>
    </source>
</evidence>
<feature type="domain" description="3-keto-alpha-glucoside-1,2-lyase/3-keto-2-hydroxy-glucal hydratase" evidence="2">
    <location>
        <begin position="154"/>
        <end position="320"/>
    </location>
</feature>
<keyword evidence="4" id="KW-1185">Reference proteome</keyword>
<protein>
    <recommendedName>
        <fullName evidence="2">3-keto-alpha-glucoside-1,2-lyase/3-keto-2-hydroxy-glucal hydratase domain-containing protein</fullName>
    </recommendedName>
</protein>
<evidence type="ECO:0000256" key="1">
    <source>
        <dbReference type="SAM" id="SignalP"/>
    </source>
</evidence>
<dbReference type="STRING" id="414048.SAMN04489864_102356"/>
<sequence length="324" mass="35399">MRKRFLLVGMSCLLIAGSAENIFAATNSSPVVTRQLADPKELIGRWDITVDINGKAAPSWLEVKLSGYRTLVGHFVATSGSARPIAEVKFDNGKFRFEIPPQWESGTQNMVIEGELTAAGMQGVMTDCEGKKYKWTGVKAPYLTRTTPPVWGKPVNLFNGKDLTGWKASGENQWVVKNGILTSPKAGSNLITTQKFNDFKLHVEFKYPKGGNSGVYLRGRYETQIEDSQQDAHPNSVIFGGIYGFIAANKMVTLGPDTWQTYDITLVGRLVTVVANGITIISNQEIPGITGGALDSNEGESGPIYLQGDHMPIEFRKIVITPAK</sequence>
<evidence type="ECO:0000313" key="3">
    <source>
        <dbReference type="EMBL" id="SFG80720.1"/>
    </source>
</evidence>
<feature type="signal peptide" evidence="1">
    <location>
        <begin position="1"/>
        <end position="24"/>
    </location>
</feature>
<dbReference type="GO" id="GO:0016787">
    <property type="term" value="F:hydrolase activity"/>
    <property type="evidence" value="ECO:0007669"/>
    <property type="project" value="InterPro"/>
</dbReference>
<feature type="chain" id="PRO_5011693093" description="3-keto-alpha-glucoside-1,2-lyase/3-keto-2-hydroxy-glucal hydratase domain-containing protein" evidence="1">
    <location>
        <begin position="25"/>
        <end position="324"/>
    </location>
</feature>
<organism evidence="3 4">
    <name type="scientific">Pedobacter insulae</name>
    <dbReference type="NCBI Taxonomy" id="414048"/>
    <lineage>
        <taxon>Bacteria</taxon>
        <taxon>Pseudomonadati</taxon>
        <taxon>Bacteroidota</taxon>
        <taxon>Sphingobacteriia</taxon>
        <taxon>Sphingobacteriales</taxon>
        <taxon>Sphingobacteriaceae</taxon>
        <taxon>Pedobacter</taxon>
    </lineage>
</organism>
<dbReference type="RefSeq" id="WP_090992395.1">
    <property type="nucleotide sequence ID" value="NZ_FOPP01000002.1"/>
</dbReference>
<dbReference type="Proteomes" id="UP000199666">
    <property type="component" value="Unassembled WGS sequence"/>
</dbReference>
<dbReference type="AlphaFoldDB" id="A0A1I2UUJ5"/>
<dbReference type="Gene3D" id="2.60.120.560">
    <property type="entry name" value="Exo-inulinase, domain 1"/>
    <property type="match status" value="1"/>
</dbReference>
<dbReference type="EMBL" id="FOPP01000002">
    <property type="protein sequence ID" value="SFG80720.1"/>
    <property type="molecule type" value="Genomic_DNA"/>
</dbReference>
<dbReference type="Pfam" id="PF06439">
    <property type="entry name" value="3keto-disac_hyd"/>
    <property type="match status" value="1"/>
</dbReference>
<gene>
    <name evidence="3" type="ORF">SAMN04489864_102356</name>
</gene>
<dbReference type="InterPro" id="IPR010496">
    <property type="entry name" value="AL/BT2_dom"/>
</dbReference>
<evidence type="ECO:0000259" key="2">
    <source>
        <dbReference type="Pfam" id="PF06439"/>
    </source>
</evidence>